<dbReference type="WBParaSite" id="JU765_v2.g12913.t1">
    <property type="protein sequence ID" value="JU765_v2.g12913.t1"/>
    <property type="gene ID" value="JU765_v2.g12913"/>
</dbReference>
<reference evidence="2" key="1">
    <citation type="submission" date="2022-11" db="UniProtKB">
        <authorList>
            <consortium name="WormBaseParasite"/>
        </authorList>
    </citation>
    <scope>IDENTIFICATION</scope>
</reference>
<sequence length="540" mass="61258">MMTSRTGDVGISFWPPLPAIPSAIFSLIAASANAHPASSNSMFDAKTGQKPDPAKPGAEFYLKGIRMHEIRVKAKIEDGVSNGKLPQIRISFSSAGQSSLEEGRSTCLISAMNEKNSEIPRIERHSRSGSTKSIKEKEKQRLSTNTSILPPWMEGRNSIAFTPQTPGSPISFNNFNARRESSLGVERQPTSSFWQRFSGRSASASSAIENGSALIRLNIENGSCDDREIDNRSVLHYELGSYEKTKTSCYRGTLTFSLRYDFIHRVLMLHVLRANLLGNDKVDKPHPYVKIFDVSYNNLPNRMLQFTIYDFDRFTRHGLIGNVIMRDLFDKSELLQWTEYTMQIVGSQEKNDFGDLLLYLAYSLPDKKLYITVAKAYNLRPMDITGASDPYVKCEQIFQRKRIKLRKTSIKRANLNPVYHECLEFDLAPNQIDETNILVQVMDWDRIGSDDLLGCCVLGKESPTKEGRQQWEQVFSAIRNNPAKNADDCLDDETTAETSMTKPVGQWHSILGEVPDGFRNIPKANKKQVQRHRHRSRFRR</sequence>
<name>A0AC34Q4L1_9BILA</name>
<evidence type="ECO:0000313" key="1">
    <source>
        <dbReference type="Proteomes" id="UP000887576"/>
    </source>
</evidence>
<accession>A0AC34Q4L1</accession>
<protein>
    <submittedName>
        <fullName evidence="2">C2 domain-containing protein</fullName>
    </submittedName>
</protein>
<dbReference type="Proteomes" id="UP000887576">
    <property type="component" value="Unplaced"/>
</dbReference>
<evidence type="ECO:0000313" key="2">
    <source>
        <dbReference type="WBParaSite" id="JU765_v2.g12913.t1"/>
    </source>
</evidence>
<proteinExistence type="predicted"/>
<organism evidence="1 2">
    <name type="scientific">Panagrolaimus sp. JU765</name>
    <dbReference type="NCBI Taxonomy" id="591449"/>
    <lineage>
        <taxon>Eukaryota</taxon>
        <taxon>Metazoa</taxon>
        <taxon>Ecdysozoa</taxon>
        <taxon>Nematoda</taxon>
        <taxon>Chromadorea</taxon>
        <taxon>Rhabditida</taxon>
        <taxon>Tylenchina</taxon>
        <taxon>Panagrolaimomorpha</taxon>
        <taxon>Panagrolaimoidea</taxon>
        <taxon>Panagrolaimidae</taxon>
        <taxon>Panagrolaimus</taxon>
    </lineage>
</organism>